<evidence type="ECO:0000259" key="2">
    <source>
        <dbReference type="Pfam" id="PF13529"/>
    </source>
</evidence>
<dbReference type="EMBL" id="LCMA01000012">
    <property type="protein sequence ID" value="KKU26130.1"/>
    <property type="molecule type" value="Genomic_DNA"/>
</dbReference>
<proteinExistence type="predicted"/>
<evidence type="ECO:0000313" key="4">
    <source>
        <dbReference type="Proteomes" id="UP000034175"/>
    </source>
</evidence>
<organism evidence="3 4">
    <name type="scientific">Candidatus Magasanikbacteria bacterium GW2011_GWA2_46_17</name>
    <dbReference type="NCBI Taxonomy" id="1619042"/>
    <lineage>
        <taxon>Bacteria</taxon>
        <taxon>Candidatus Magasanikiibacteriota</taxon>
    </lineage>
</organism>
<dbReference type="Pfam" id="PF13529">
    <property type="entry name" value="Peptidase_C39_2"/>
    <property type="match status" value="1"/>
</dbReference>
<feature type="chain" id="PRO_5002539474" description="Peptidase C39-like domain-containing protein" evidence="1">
    <location>
        <begin position="19"/>
        <end position="268"/>
    </location>
</feature>
<protein>
    <recommendedName>
        <fullName evidence="2">Peptidase C39-like domain-containing protein</fullName>
    </recommendedName>
</protein>
<comment type="caution">
    <text evidence="3">The sequence shown here is derived from an EMBL/GenBank/DDBJ whole genome shotgun (WGS) entry which is preliminary data.</text>
</comment>
<dbReference type="AlphaFoldDB" id="A0A0G1RYX6"/>
<feature type="domain" description="Peptidase C39-like" evidence="2">
    <location>
        <begin position="40"/>
        <end position="169"/>
    </location>
</feature>
<keyword evidence="1" id="KW-0732">Signal</keyword>
<evidence type="ECO:0000256" key="1">
    <source>
        <dbReference type="SAM" id="SignalP"/>
    </source>
</evidence>
<dbReference type="Gene3D" id="3.90.70.10">
    <property type="entry name" value="Cysteine proteinases"/>
    <property type="match status" value="1"/>
</dbReference>
<name>A0A0G1RYX6_9BACT</name>
<evidence type="ECO:0000313" key="3">
    <source>
        <dbReference type="EMBL" id="KKU26130.1"/>
    </source>
</evidence>
<accession>A0A0G1RYX6</accession>
<dbReference type="InterPro" id="IPR039564">
    <property type="entry name" value="Peptidase_C39-like"/>
</dbReference>
<dbReference type="Proteomes" id="UP000034175">
    <property type="component" value="Unassembled WGS sequence"/>
</dbReference>
<feature type="signal peptide" evidence="1">
    <location>
        <begin position="1"/>
        <end position="18"/>
    </location>
</feature>
<reference evidence="3 4" key="1">
    <citation type="journal article" date="2015" name="Nature">
        <title>rRNA introns, odd ribosomes, and small enigmatic genomes across a large radiation of phyla.</title>
        <authorList>
            <person name="Brown C.T."/>
            <person name="Hug L.A."/>
            <person name="Thomas B.C."/>
            <person name="Sharon I."/>
            <person name="Castelle C.J."/>
            <person name="Singh A."/>
            <person name="Wilkins M.J."/>
            <person name="Williams K.H."/>
            <person name="Banfield J.F."/>
        </authorList>
    </citation>
    <scope>NUCLEOTIDE SEQUENCE [LARGE SCALE GENOMIC DNA]</scope>
</reference>
<gene>
    <name evidence="3" type="ORF">UX39_C0012G0007</name>
</gene>
<sequence length="268" mass="30900">MPFLLLILLLLLPPPALAQPTILSVPFTSEAPDGRWTAPWNNACEEASIVMAEQYYLGKSALSKQKAKSEMFRYVAIENRIFGYNANTDAGEMEKLINEYSTSFNAKVTDNPTIEQIKDELRAGRPVISLHYGYELHNPLIPFRRGGTYYHVMVIIGFDEEKKEFIVNDDGNERSGAKYRYSYETTMRSLHDYVHNTRKTNGTPRVLFTYPKFVKATGSNRVYRIQGNTKHYISNPRAFRNRRWKWEAVRTVDPTWLNSLETGEVISQ</sequence>